<keyword evidence="1" id="KW-0472">Membrane</keyword>
<dbReference type="AlphaFoldDB" id="A0A1G6KNP9"/>
<organism evidence="2 3">
    <name type="scientific">Shouchella lonarensis</name>
    <dbReference type="NCBI Taxonomy" id="1464122"/>
    <lineage>
        <taxon>Bacteria</taxon>
        <taxon>Bacillati</taxon>
        <taxon>Bacillota</taxon>
        <taxon>Bacilli</taxon>
        <taxon>Bacillales</taxon>
        <taxon>Bacillaceae</taxon>
        <taxon>Shouchella</taxon>
    </lineage>
</organism>
<name>A0A1G6KNP9_9BACI</name>
<protein>
    <submittedName>
        <fullName evidence="2">Uncharacterized protein</fullName>
    </submittedName>
</protein>
<evidence type="ECO:0000256" key="1">
    <source>
        <dbReference type="SAM" id="Phobius"/>
    </source>
</evidence>
<dbReference type="EMBL" id="FMYM01000007">
    <property type="protein sequence ID" value="SDC32670.1"/>
    <property type="molecule type" value="Genomic_DNA"/>
</dbReference>
<sequence length="58" mass="6502">MRILGYLLFVGACVVAFMYIFLGIGNSHLSWLSSVIIGGGVILMWSKRHTNKEESKRT</sequence>
<evidence type="ECO:0000313" key="2">
    <source>
        <dbReference type="EMBL" id="SDC32670.1"/>
    </source>
</evidence>
<reference evidence="3" key="1">
    <citation type="submission" date="2016-09" db="EMBL/GenBank/DDBJ databases">
        <authorList>
            <person name="Varghese N."/>
            <person name="Submissions S."/>
        </authorList>
    </citation>
    <scope>NUCLEOTIDE SEQUENCE [LARGE SCALE GENOMIC DNA]</scope>
    <source>
        <strain evidence="3">25nlg</strain>
    </source>
</reference>
<proteinExistence type="predicted"/>
<keyword evidence="1" id="KW-1133">Transmembrane helix</keyword>
<keyword evidence="1" id="KW-0812">Transmembrane</keyword>
<dbReference type="Proteomes" id="UP000242662">
    <property type="component" value="Unassembled WGS sequence"/>
</dbReference>
<feature type="transmembrane region" description="Helical" evidence="1">
    <location>
        <begin position="5"/>
        <end position="22"/>
    </location>
</feature>
<feature type="transmembrane region" description="Helical" evidence="1">
    <location>
        <begin position="28"/>
        <end position="46"/>
    </location>
</feature>
<gene>
    <name evidence="2" type="ORF">SAMN05421737_10799</name>
</gene>
<accession>A0A1G6KNP9</accession>
<evidence type="ECO:0000313" key="3">
    <source>
        <dbReference type="Proteomes" id="UP000242662"/>
    </source>
</evidence>
<keyword evidence="3" id="KW-1185">Reference proteome</keyword>